<reference evidence="2 3" key="1">
    <citation type="submission" date="2021-01" db="EMBL/GenBank/DDBJ databases">
        <title>Whole genome shotgun sequence of Verrucosispora qiuiae NBRC 106684.</title>
        <authorList>
            <person name="Komaki H."/>
            <person name="Tamura T."/>
        </authorList>
    </citation>
    <scope>NUCLEOTIDE SEQUENCE [LARGE SCALE GENOMIC DNA]</scope>
    <source>
        <strain evidence="2 3">NBRC 106684</strain>
    </source>
</reference>
<evidence type="ECO:0000256" key="1">
    <source>
        <dbReference type="SAM" id="MobiDB-lite"/>
    </source>
</evidence>
<protein>
    <submittedName>
        <fullName evidence="2">Uncharacterized protein</fullName>
    </submittedName>
</protein>
<name>A0ABQ4JIG7_9ACTN</name>
<proteinExistence type="predicted"/>
<comment type="caution">
    <text evidence="2">The sequence shown here is derived from an EMBL/GenBank/DDBJ whole genome shotgun (WGS) entry which is preliminary data.</text>
</comment>
<keyword evidence="3" id="KW-1185">Reference proteome</keyword>
<dbReference type="Proteomes" id="UP000653076">
    <property type="component" value="Unassembled WGS sequence"/>
</dbReference>
<evidence type="ECO:0000313" key="2">
    <source>
        <dbReference type="EMBL" id="GIJ30408.1"/>
    </source>
</evidence>
<gene>
    <name evidence="2" type="ORF">Vqi01_55700</name>
</gene>
<evidence type="ECO:0000313" key="3">
    <source>
        <dbReference type="Proteomes" id="UP000653076"/>
    </source>
</evidence>
<accession>A0ABQ4JIG7</accession>
<feature type="compositionally biased region" description="Gly residues" evidence="1">
    <location>
        <begin position="14"/>
        <end position="25"/>
    </location>
</feature>
<dbReference type="EMBL" id="BOPC01000110">
    <property type="protein sequence ID" value="GIJ30408.1"/>
    <property type="molecule type" value="Genomic_DNA"/>
</dbReference>
<sequence length="112" mass="11640">MPEGEPVETVDGGQADGGVQHGGAGALTPGEPAVDGHGGNSTKEDRPVVFIFRVMVVTAPDMKRPATDGRWRDVAGLGRARLGRWPCCAAVPQATMVSRAISTISLKVCSRS</sequence>
<organism evidence="2 3">
    <name type="scientific">Micromonospora qiuiae</name>
    <dbReference type="NCBI Taxonomy" id="502268"/>
    <lineage>
        <taxon>Bacteria</taxon>
        <taxon>Bacillati</taxon>
        <taxon>Actinomycetota</taxon>
        <taxon>Actinomycetes</taxon>
        <taxon>Micromonosporales</taxon>
        <taxon>Micromonosporaceae</taxon>
        <taxon>Micromonospora</taxon>
    </lineage>
</organism>
<feature type="region of interest" description="Disordered" evidence="1">
    <location>
        <begin position="1"/>
        <end position="44"/>
    </location>
</feature>